<dbReference type="Gene3D" id="2.60.120.430">
    <property type="entry name" value="Galactose-binding lectin"/>
    <property type="match status" value="1"/>
</dbReference>
<sequence>MADSASATQTNTTTVTTAIGPFTVPATADYYTVPSSTAPVSTGIVLQPGQTVALSGTGWVDLCGGGCPTTNITDQLFAGVNGTFGRINADATYTNTSGSAGVLTLAFGDTYYNWDNYGSFQITVTSTSTMACTPGNGFGDSNHLHCGAPGQLAKSA</sequence>
<reference evidence="2" key="1">
    <citation type="journal article" date="2019" name="Int. J. Syst. Evol. Microbiol.">
        <title>The Global Catalogue of Microorganisms (GCM) 10K type strain sequencing project: providing services to taxonomists for standard genome sequencing and annotation.</title>
        <authorList>
            <consortium name="The Broad Institute Genomics Platform"/>
            <consortium name="The Broad Institute Genome Sequencing Center for Infectious Disease"/>
            <person name="Wu L."/>
            <person name="Ma J."/>
        </authorList>
    </citation>
    <scope>NUCLEOTIDE SEQUENCE [LARGE SCALE GENOMIC DNA]</scope>
    <source>
        <strain evidence="2">JCM 17125</strain>
    </source>
</reference>
<proteinExistence type="predicted"/>
<gene>
    <name evidence="1" type="ORF">GCM10022399_12030</name>
</gene>
<name>A0ABP7CZ44_9MICO</name>
<organism evidence="1 2">
    <name type="scientific">Terrabacter ginsenosidimutans</name>
    <dbReference type="NCBI Taxonomy" id="490575"/>
    <lineage>
        <taxon>Bacteria</taxon>
        <taxon>Bacillati</taxon>
        <taxon>Actinomycetota</taxon>
        <taxon>Actinomycetes</taxon>
        <taxon>Micrococcales</taxon>
        <taxon>Intrasporangiaceae</taxon>
        <taxon>Terrabacter</taxon>
    </lineage>
</organism>
<dbReference type="EMBL" id="BAABDC010000001">
    <property type="protein sequence ID" value="GAA3697172.1"/>
    <property type="molecule type" value="Genomic_DNA"/>
</dbReference>
<keyword evidence="2" id="KW-1185">Reference proteome</keyword>
<protein>
    <submittedName>
        <fullName evidence="1">Uncharacterized protein</fullName>
    </submittedName>
</protein>
<dbReference type="Proteomes" id="UP001501468">
    <property type="component" value="Unassembled WGS sequence"/>
</dbReference>
<comment type="caution">
    <text evidence="1">The sequence shown here is derived from an EMBL/GenBank/DDBJ whole genome shotgun (WGS) entry which is preliminary data.</text>
</comment>
<evidence type="ECO:0000313" key="2">
    <source>
        <dbReference type="Proteomes" id="UP001501468"/>
    </source>
</evidence>
<evidence type="ECO:0000313" key="1">
    <source>
        <dbReference type="EMBL" id="GAA3697172.1"/>
    </source>
</evidence>
<accession>A0ABP7CZ44</accession>